<organism evidence="1 2">
    <name type="scientific">Chiloscyllium punctatum</name>
    <name type="common">Brownbanded bambooshark</name>
    <name type="synonym">Hemiscyllium punctatum</name>
    <dbReference type="NCBI Taxonomy" id="137246"/>
    <lineage>
        <taxon>Eukaryota</taxon>
        <taxon>Metazoa</taxon>
        <taxon>Chordata</taxon>
        <taxon>Craniata</taxon>
        <taxon>Vertebrata</taxon>
        <taxon>Chondrichthyes</taxon>
        <taxon>Elasmobranchii</taxon>
        <taxon>Galeomorphii</taxon>
        <taxon>Galeoidea</taxon>
        <taxon>Orectolobiformes</taxon>
        <taxon>Hemiscylliidae</taxon>
        <taxon>Chiloscyllium</taxon>
    </lineage>
</organism>
<dbReference type="AlphaFoldDB" id="A0A401SQK7"/>
<comment type="caution">
    <text evidence="1">The sequence shown here is derived from an EMBL/GenBank/DDBJ whole genome shotgun (WGS) entry which is preliminary data.</text>
</comment>
<evidence type="ECO:0000313" key="1">
    <source>
        <dbReference type="EMBL" id="GCC32668.1"/>
    </source>
</evidence>
<name>A0A401SQK7_CHIPU</name>
<dbReference type="EMBL" id="BEZZ01000452">
    <property type="protein sequence ID" value="GCC32668.1"/>
    <property type="molecule type" value="Genomic_DNA"/>
</dbReference>
<evidence type="ECO:0000313" key="2">
    <source>
        <dbReference type="Proteomes" id="UP000287033"/>
    </source>
</evidence>
<accession>A0A401SQK7</accession>
<protein>
    <submittedName>
        <fullName evidence="1">Uncharacterized protein</fullName>
    </submittedName>
</protein>
<dbReference type="Proteomes" id="UP000287033">
    <property type="component" value="Unassembled WGS sequence"/>
</dbReference>
<gene>
    <name evidence="1" type="ORF">chiPu_0011132</name>
</gene>
<reference evidence="1 2" key="1">
    <citation type="journal article" date="2018" name="Nat. Ecol. Evol.">
        <title>Shark genomes provide insights into elasmobranch evolution and the origin of vertebrates.</title>
        <authorList>
            <person name="Hara Y"/>
            <person name="Yamaguchi K"/>
            <person name="Onimaru K"/>
            <person name="Kadota M"/>
            <person name="Koyanagi M"/>
            <person name="Keeley SD"/>
            <person name="Tatsumi K"/>
            <person name="Tanaka K"/>
            <person name="Motone F"/>
            <person name="Kageyama Y"/>
            <person name="Nozu R"/>
            <person name="Adachi N"/>
            <person name="Nishimura O"/>
            <person name="Nakagawa R"/>
            <person name="Tanegashima C"/>
            <person name="Kiyatake I"/>
            <person name="Matsumoto R"/>
            <person name="Murakumo K"/>
            <person name="Nishida K"/>
            <person name="Terakita A"/>
            <person name="Kuratani S"/>
            <person name="Sato K"/>
            <person name="Hyodo S Kuraku.S."/>
        </authorList>
    </citation>
    <scope>NUCLEOTIDE SEQUENCE [LARGE SCALE GENOMIC DNA]</scope>
</reference>
<keyword evidence="2" id="KW-1185">Reference proteome</keyword>
<sequence>MCAELTFRVQYDLLFRIFGMGSIFRFVNASKGAAEARRRARDLSGGCCRSLGRSARAGGREAGAWRNLRLSAGGAALPFSSSM</sequence>
<proteinExistence type="predicted"/>